<protein>
    <submittedName>
        <fullName evidence="1">Uncharacterized protein</fullName>
    </submittedName>
</protein>
<accession>A0A4Y2T2S3</accession>
<name>A0A4Y2T2S3_ARAVE</name>
<feature type="non-terminal residue" evidence="1">
    <location>
        <position position="27"/>
    </location>
</feature>
<dbReference type="Proteomes" id="UP000499080">
    <property type="component" value="Unassembled WGS sequence"/>
</dbReference>
<evidence type="ECO:0000313" key="2">
    <source>
        <dbReference type="Proteomes" id="UP000499080"/>
    </source>
</evidence>
<dbReference type="AlphaFoldDB" id="A0A4Y2T2S3"/>
<gene>
    <name evidence="1" type="ORF">AVEN_80836_1</name>
</gene>
<dbReference type="EMBL" id="BGPR01025147">
    <property type="protein sequence ID" value="GBN93806.1"/>
    <property type="molecule type" value="Genomic_DNA"/>
</dbReference>
<keyword evidence="2" id="KW-1185">Reference proteome</keyword>
<reference evidence="1 2" key="1">
    <citation type="journal article" date="2019" name="Sci. Rep.">
        <title>Orb-weaving spider Araneus ventricosus genome elucidates the spidroin gene catalogue.</title>
        <authorList>
            <person name="Kono N."/>
            <person name="Nakamura H."/>
            <person name="Ohtoshi R."/>
            <person name="Moran D.A.P."/>
            <person name="Shinohara A."/>
            <person name="Yoshida Y."/>
            <person name="Fujiwara M."/>
            <person name="Mori M."/>
            <person name="Tomita M."/>
            <person name="Arakawa K."/>
        </authorList>
    </citation>
    <scope>NUCLEOTIDE SEQUENCE [LARGE SCALE GENOMIC DNA]</scope>
</reference>
<organism evidence="1 2">
    <name type="scientific">Araneus ventricosus</name>
    <name type="common">Orbweaver spider</name>
    <name type="synonym">Epeira ventricosa</name>
    <dbReference type="NCBI Taxonomy" id="182803"/>
    <lineage>
        <taxon>Eukaryota</taxon>
        <taxon>Metazoa</taxon>
        <taxon>Ecdysozoa</taxon>
        <taxon>Arthropoda</taxon>
        <taxon>Chelicerata</taxon>
        <taxon>Arachnida</taxon>
        <taxon>Araneae</taxon>
        <taxon>Araneomorphae</taxon>
        <taxon>Entelegynae</taxon>
        <taxon>Araneoidea</taxon>
        <taxon>Araneidae</taxon>
        <taxon>Araneus</taxon>
    </lineage>
</organism>
<sequence length="27" mass="3501">MKIKRKEKFDWQITEKECPYYGKEWVH</sequence>
<proteinExistence type="predicted"/>
<comment type="caution">
    <text evidence="1">The sequence shown here is derived from an EMBL/GenBank/DDBJ whole genome shotgun (WGS) entry which is preliminary data.</text>
</comment>
<evidence type="ECO:0000313" key="1">
    <source>
        <dbReference type="EMBL" id="GBN93806.1"/>
    </source>
</evidence>